<dbReference type="Pfam" id="PF00196">
    <property type="entry name" value="GerE"/>
    <property type="match status" value="1"/>
</dbReference>
<dbReference type="InterPro" id="IPR016032">
    <property type="entry name" value="Sig_transdc_resp-reg_C-effctor"/>
</dbReference>
<dbReference type="InterPro" id="IPR036388">
    <property type="entry name" value="WH-like_DNA-bd_sf"/>
</dbReference>
<protein>
    <submittedName>
        <fullName evidence="5">Response regulator transcription factor</fullName>
    </submittedName>
</protein>
<dbReference type="GO" id="GO:0003677">
    <property type="term" value="F:DNA binding"/>
    <property type="evidence" value="ECO:0007669"/>
    <property type="project" value="UniProtKB-KW"/>
</dbReference>
<evidence type="ECO:0000313" key="6">
    <source>
        <dbReference type="Proteomes" id="UP000505377"/>
    </source>
</evidence>
<dbReference type="EMBL" id="CP053564">
    <property type="protein sequence ID" value="QJY47758.1"/>
    <property type="molecule type" value="Genomic_DNA"/>
</dbReference>
<sequence length="327" mass="35382">MADEGGYPEFGFTLADIAAGALRGRRPDVPLLELLSSVAPAEAAILTRCSRTSHLLYAGAVFGYGPGAVAPMTSPEFLSRDPAYRSILRGGSRSPIRSWVDPDYAYEQSPAARGFLLPAGFRGGLSMRLSTAAGHHVGDFHMSTKDRFVPSPAQLAVLGRSLAVVADILDDTATGPQQPFVLVDDGRTVVVDGAQQSEFAPLLPCLRSHATAGRSERSRSFRWLGPSRTWYRVDLHWSGPGLRAEAHRETLPHRLSHRELEVLDRLCTGATNGEIAQQLCLSERTVAHHVERILDKLASRTRTAAVAIAVQEGLTLCPAVAPRRPRP</sequence>
<keyword evidence="2" id="KW-0238">DNA-binding</keyword>
<keyword evidence="3" id="KW-0804">Transcription</keyword>
<keyword evidence="1" id="KW-0805">Transcription regulation</keyword>
<dbReference type="GO" id="GO:0006355">
    <property type="term" value="P:regulation of DNA-templated transcription"/>
    <property type="evidence" value="ECO:0007669"/>
    <property type="project" value="InterPro"/>
</dbReference>
<keyword evidence="6" id="KW-1185">Reference proteome</keyword>
<accession>A0A6M6JIA5</accession>
<proteinExistence type="predicted"/>
<dbReference type="Proteomes" id="UP000505377">
    <property type="component" value="Chromosome"/>
</dbReference>
<evidence type="ECO:0000259" key="4">
    <source>
        <dbReference type="PROSITE" id="PS50043"/>
    </source>
</evidence>
<dbReference type="AlphaFoldDB" id="A0A6M6JIA5"/>
<feature type="domain" description="HTH luxR-type" evidence="4">
    <location>
        <begin position="248"/>
        <end position="313"/>
    </location>
</feature>
<name>A0A6M6JIA5_9PSEU</name>
<dbReference type="PROSITE" id="PS00622">
    <property type="entry name" value="HTH_LUXR_1"/>
    <property type="match status" value="1"/>
</dbReference>
<evidence type="ECO:0000256" key="3">
    <source>
        <dbReference type="ARBA" id="ARBA00023163"/>
    </source>
</evidence>
<dbReference type="KEGG" id="pbro:HOP40_19690"/>
<reference evidence="5 6" key="1">
    <citation type="submission" date="2020-05" db="EMBL/GenBank/DDBJ databases">
        <authorList>
            <person name="Mo P."/>
        </authorList>
    </citation>
    <scope>NUCLEOTIDE SEQUENCE [LARGE SCALE GENOMIC DNA]</scope>
    <source>
        <strain evidence="5 6">Gen01</strain>
    </source>
</reference>
<dbReference type="PROSITE" id="PS50043">
    <property type="entry name" value="HTH_LUXR_2"/>
    <property type="match status" value="1"/>
</dbReference>
<dbReference type="Gene3D" id="1.10.10.10">
    <property type="entry name" value="Winged helix-like DNA-binding domain superfamily/Winged helix DNA-binding domain"/>
    <property type="match status" value="1"/>
</dbReference>
<evidence type="ECO:0000256" key="1">
    <source>
        <dbReference type="ARBA" id="ARBA00023015"/>
    </source>
</evidence>
<evidence type="ECO:0000256" key="2">
    <source>
        <dbReference type="ARBA" id="ARBA00023125"/>
    </source>
</evidence>
<dbReference type="SUPFAM" id="SSF46894">
    <property type="entry name" value="C-terminal effector domain of the bipartite response regulators"/>
    <property type="match status" value="1"/>
</dbReference>
<organism evidence="5 6">
    <name type="scientific">Pseudonocardia broussonetiae</name>
    <dbReference type="NCBI Taxonomy" id="2736640"/>
    <lineage>
        <taxon>Bacteria</taxon>
        <taxon>Bacillati</taxon>
        <taxon>Actinomycetota</taxon>
        <taxon>Actinomycetes</taxon>
        <taxon>Pseudonocardiales</taxon>
        <taxon>Pseudonocardiaceae</taxon>
        <taxon>Pseudonocardia</taxon>
    </lineage>
</organism>
<dbReference type="RefSeq" id="WP_172160711.1">
    <property type="nucleotide sequence ID" value="NZ_CP053564.1"/>
</dbReference>
<dbReference type="InterPro" id="IPR000792">
    <property type="entry name" value="Tscrpt_reg_LuxR_C"/>
</dbReference>
<dbReference type="PANTHER" id="PTHR44688">
    <property type="entry name" value="DNA-BINDING TRANSCRIPTIONAL ACTIVATOR DEVR_DOSR"/>
    <property type="match status" value="1"/>
</dbReference>
<dbReference type="PANTHER" id="PTHR44688:SF16">
    <property type="entry name" value="DNA-BINDING TRANSCRIPTIONAL ACTIVATOR DEVR_DOSR"/>
    <property type="match status" value="1"/>
</dbReference>
<gene>
    <name evidence="5" type="ORF">HOP40_19690</name>
</gene>
<evidence type="ECO:0000313" key="5">
    <source>
        <dbReference type="EMBL" id="QJY47758.1"/>
    </source>
</evidence>
<dbReference type="SMART" id="SM00421">
    <property type="entry name" value="HTH_LUXR"/>
    <property type="match status" value="1"/>
</dbReference>
<dbReference type="PRINTS" id="PR00038">
    <property type="entry name" value="HTHLUXR"/>
</dbReference>
<dbReference type="CDD" id="cd06170">
    <property type="entry name" value="LuxR_C_like"/>
    <property type="match status" value="1"/>
</dbReference>